<dbReference type="Proteomes" id="UP000095419">
    <property type="component" value="Unassembled WGS sequence"/>
</dbReference>
<dbReference type="InterPro" id="IPR014907">
    <property type="entry name" value="BT4734-like_N"/>
</dbReference>
<accession>A0A174HHS8</accession>
<dbReference type="EMBL" id="CYZF01000006">
    <property type="protein sequence ID" value="CUO72529.1"/>
    <property type="molecule type" value="Genomic_DNA"/>
</dbReference>
<sequence length="413" mass="47600">MNDIDFYTSKSNTLPAKRMSVDYALRLIKEGKYREYADKVRNARTGEEMDRAKFDAPGFSFSGIFERRGKDRLIRHSGIMAIDIDHLDGDVFSEKERLMKNPYVYSVFLSISGKGLKVLVKVPESLDAESHKLYYRAIAEDFGVEEDRRAQDVARYTNVTYDPDLHLNSGALVWNKPVEVVAVEEEASTANYTTPITDMDERLRIILSWTEGGFRRGNRNGYVYDTACNLCEYGIGRDEALDILLPYASSDFTPGEIRYTVGNAYRNKRFGSKTLRREGADERLKALFSKVKNIPSFYHLPNPTMEYRPDMRIVIVNDDGVAEGMTRLFPGFQWFSTGGKVLSEELMAGIPRHLRILVCPRLNSQWSYEWKAEIEMLQWKGYNLHVWEWWKEFEPGIDDYTKGCSAYDVICGR</sequence>
<protein>
    <submittedName>
        <fullName evidence="2">Predicted P-loop ATPase and inactivated derivatives</fullName>
    </submittedName>
</protein>
<dbReference type="RefSeq" id="WP_251841576.1">
    <property type="nucleotide sequence ID" value="NZ_CYZF01000006.1"/>
</dbReference>
<feature type="domain" description="BT4734-like N-terminal" evidence="1">
    <location>
        <begin position="56"/>
        <end position="165"/>
    </location>
</feature>
<reference evidence="2 3" key="1">
    <citation type="submission" date="2015-09" db="EMBL/GenBank/DDBJ databases">
        <authorList>
            <consortium name="Pathogen Informatics"/>
        </authorList>
    </citation>
    <scope>NUCLEOTIDE SEQUENCE [LARGE SCALE GENOMIC DNA]</scope>
    <source>
        <strain evidence="2 3">2789STDY5608791</strain>
    </source>
</reference>
<proteinExistence type="predicted"/>
<evidence type="ECO:0000313" key="3">
    <source>
        <dbReference type="Proteomes" id="UP000095419"/>
    </source>
</evidence>
<organism evidence="2 3">
    <name type="scientific">Bacteroides uniformis</name>
    <dbReference type="NCBI Taxonomy" id="820"/>
    <lineage>
        <taxon>Bacteria</taxon>
        <taxon>Pseudomonadati</taxon>
        <taxon>Bacteroidota</taxon>
        <taxon>Bacteroidia</taxon>
        <taxon>Bacteroidales</taxon>
        <taxon>Bacteroidaceae</taxon>
        <taxon>Bacteroides</taxon>
    </lineage>
</organism>
<name>A0A174HHS8_BACUN</name>
<dbReference type="AlphaFoldDB" id="A0A174HHS8"/>
<gene>
    <name evidence="2" type="ORF">ERS417307_02288</name>
</gene>
<evidence type="ECO:0000259" key="1">
    <source>
        <dbReference type="Pfam" id="PF08800"/>
    </source>
</evidence>
<dbReference type="Pfam" id="PF08800">
    <property type="entry name" value="BT4734-like_N"/>
    <property type="match status" value="1"/>
</dbReference>
<evidence type="ECO:0000313" key="2">
    <source>
        <dbReference type="EMBL" id="CUO72529.1"/>
    </source>
</evidence>